<keyword evidence="5" id="KW-1185">Reference proteome</keyword>
<keyword evidence="1" id="KW-0677">Repeat</keyword>
<accession>A0A8H6IM85</accession>
<feature type="repeat" description="ANK" evidence="3">
    <location>
        <begin position="81"/>
        <end position="113"/>
    </location>
</feature>
<evidence type="ECO:0000313" key="4">
    <source>
        <dbReference type="EMBL" id="KAF6784772.1"/>
    </source>
</evidence>
<sequence>MIDAIKSIRHGTSKTPTNVPANIIEGCETNQRLPSLASILNREARSSPRSTAFHDAASRNHVEVVMTLIEHGSEIDKVDDNSSTALHILARKGLVRIVKCLLGNGANPDLVDSQGWTSLMLACYHARWGLAQFILESSRSPMMANLAGETALHLMAMAEKDNGVVVPAQLFLLRKLMKKGGDLHLVDADGVSVAHLLMVRQNSAYFIHLLNLNSNAVQIHQLAASSRYLFNYQTNRLVRFAWSLRRVRSSSGTGELERLIDCKVDGTHGLFCLAACSGQVEAMSRFLALSSDILEHRCQKHGTALKAALFHGREEAVRRLIRHGATIPHDLLVASTRDLSALGPVPLSNFFRWILVGRYTERVMISNDEWQLGNKLRDWSGPVAAEGPLRWDLRKSRNESILEYAQRRQRFLLEFRGNVVKVVRLVERL</sequence>
<evidence type="ECO:0000256" key="1">
    <source>
        <dbReference type="ARBA" id="ARBA00022737"/>
    </source>
</evidence>
<dbReference type="InterPro" id="IPR002110">
    <property type="entry name" value="Ankyrin_rpt"/>
</dbReference>
<dbReference type="SUPFAM" id="SSF48403">
    <property type="entry name" value="Ankyrin repeat"/>
    <property type="match status" value="1"/>
</dbReference>
<dbReference type="SMART" id="SM00248">
    <property type="entry name" value="ANK"/>
    <property type="match status" value="5"/>
</dbReference>
<protein>
    <submittedName>
        <fullName evidence="4">Ankyrin repeat protein</fullName>
    </submittedName>
</protein>
<dbReference type="Gene3D" id="1.25.40.20">
    <property type="entry name" value="Ankyrin repeat-containing domain"/>
    <property type="match status" value="2"/>
</dbReference>
<dbReference type="Proteomes" id="UP000652219">
    <property type="component" value="Unassembled WGS sequence"/>
</dbReference>
<dbReference type="PANTHER" id="PTHR24198">
    <property type="entry name" value="ANKYRIN REPEAT AND PROTEIN KINASE DOMAIN-CONTAINING PROTEIN"/>
    <property type="match status" value="1"/>
</dbReference>
<reference evidence="4 5" key="1">
    <citation type="journal article" date="2020" name="Phytopathology">
        <title>Genome Sequence Resources of Colletotrichum truncatum, C. plurivorum, C. musicola, and C. sojae: Four Species Pathogenic to Soybean (Glycine max).</title>
        <authorList>
            <person name="Rogerio F."/>
            <person name="Boufleur T.R."/>
            <person name="Ciampi-Guillardi M."/>
            <person name="Sukno S.A."/>
            <person name="Thon M.R."/>
            <person name="Massola Junior N.S."/>
            <person name="Baroncelli R."/>
        </authorList>
    </citation>
    <scope>NUCLEOTIDE SEQUENCE [LARGE SCALE GENOMIC DNA]</scope>
    <source>
        <strain evidence="4 5">LFN0009</strain>
    </source>
</reference>
<proteinExistence type="predicted"/>
<dbReference type="PANTHER" id="PTHR24198:SF165">
    <property type="entry name" value="ANKYRIN REPEAT-CONTAINING PROTEIN-RELATED"/>
    <property type="match status" value="1"/>
</dbReference>
<comment type="caution">
    <text evidence="4">The sequence shown here is derived from an EMBL/GenBank/DDBJ whole genome shotgun (WGS) entry which is preliminary data.</text>
</comment>
<evidence type="ECO:0000256" key="2">
    <source>
        <dbReference type="ARBA" id="ARBA00023043"/>
    </source>
</evidence>
<dbReference type="AlphaFoldDB" id="A0A8H6IM85"/>
<dbReference type="Pfam" id="PF12796">
    <property type="entry name" value="Ank_2"/>
    <property type="match status" value="1"/>
</dbReference>
<gene>
    <name evidence="4" type="ORF">CSOJ01_15699</name>
</gene>
<feature type="repeat" description="ANK" evidence="3">
    <location>
        <begin position="48"/>
        <end position="80"/>
    </location>
</feature>
<dbReference type="PROSITE" id="PS50297">
    <property type="entry name" value="ANK_REP_REGION"/>
    <property type="match status" value="2"/>
</dbReference>
<dbReference type="EMBL" id="WIGN01000726">
    <property type="protein sequence ID" value="KAF6784772.1"/>
    <property type="molecule type" value="Genomic_DNA"/>
</dbReference>
<keyword evidence="2 3" id="KW-0040">ANK repeat</keyword>
<evidence type="ECO:0000256" key="3">
    <source>
        <dbReference type="PROSITE-ProRule" id="PRU00023"/>
    </source>
</evidence>
<organism evidence="4 5">
    <name type="scientific">Colletotrichum sojae</name>
    <dbReference type="NCBI Taxonomy" id="2175907"/>
    <lineage>
        <taxon>Eukaryota</taxon>
        <taxon>Fungi</taxon>
        <taxon>Dikarya</taxon>
        <taxon>Ascomycota</taxon>
        <taxon>Pezizomycotina</taxon>
        <taxon>Sordariomycetes</taxon>
        <taxon>Hypocreomycetidae</taxon>
        <taxon>Glomerellales</taxon>
        <taxon>Glomerellaceae</taxon>
        <taxon>Colletotrichum</taxon>
        <taxon>Colletotrichum orchidearum species complex</taxon>
    </lineage>
</organism>
<name>A0A8H6IM85_9PEZI</name>
<evidence type="ECO:0000313" key="5">
    <source>
        <dbReference type="Proteomes" id="UP000652219"/>
    </source>
</evidence>
<dbReference type="InterPro" id="IPR036770">
    <property type="entry name" value="Ankyrin_rpt-contain_sf"/>
</dbReference>
<dbReference type="PROSITE" id="PS50088">
    <property type="entry name" value="ANK_REPEAT"/>
    <property type="match status" value="2"/>
</dbReference>